<proteinExistence type="predicted"/>
<dbReference type="Proteomes" id="UP001279734">
    <property type="component" value="Unassembled WGS sequence"/>
</dbReference>
<sequence>MLLLFSLLMQSCLMVDVAVGYAFSFICFAPGVSRAAPLAAVVGHVPVLAVHYADGGPGALLLMLNMFGAPESMLWLVVSTLPAINEAVGLPFFFCVVYLGKQGAHLSDVRAPAPQYMDTAKTHTNITLNTTPKHPHPASIASLNQSKKQDPSSSPHQTTNNYSSHPGGNRCSRLPANATPEMATAGKEPSVEPMESRTSSMLLGCSTPNPFSQQGCSSMLPQNL</sequence>
<feature type="region of interest" description="Disordered" evidence="1">
    <location>
        <begin position="126"/>
        <end position="224"/>
    </location>
</feature>
<evidence type="ECO:0000313" key="3">
    <source>
        <dbReference type="EMBL" id="GMH21343.1"/>
    </source>
</evidence>
<feature type="compositionally biased region" description="Polar residues" evidence="1">
    <location>
        <begin position="141"/>
        <end position="166"/>
    </location>
</feature>
<organism evidence="3 4">
    <name type="scientific">Nepenthes gracilis</name>
    <name type="common">Slender pitcher plant</name>
    <dbReference type="NCBI Taxonomy" id="150966"/>
    <lineage>
        <taxon>Eukaryota</taxon>
        <taxon>Viridiplantae</taxon>
        <taxon>Streptophyta</taxon>
        <taxon>Embryophyta</taxon>
        <taxon>Tracheophyta</taxon>
        <taxon>Spermatophyta</taxon>
        <taxon>Magnoliopsida</taxon>
        <taxon>eudicotyledons</taxon>
        <taxon>Gunneridae</taxon>
        <taxon>Pentapetalae</taxon>
        <taxon>Caryophyllales</taxon>
        <taxon>Nepenthaceae</taxon>
        <taxon>Nepenthes</taxon>
    </lineage>
</organism>
<feature type="signal peptide" evidence="2">
    <location>
        <begin position="1"/>
        <end position="20"/>
    </location>
</feature>
<accession>A0AAD3XXN6</accession>
<dbReference type="EMBL" id="BSYO01000023">
    <property type="protein sequence ID" value="GMH21343.1"/>
    <property type="molecule type" value="Genomic_DNA"/>
</dbReference>
<gene>
    <name evidence="3" type="ORF">Nepgr_023185</name>
</gene>
<feature type="compositionally biased region" description="Polar residues" evidence="1">
    <location>
        <begin position="196"/>
        <end position="224"/>
    </location>
</feature>
<name>A0AAD3XXN6_NEPGR</name>
<protein>
    <submittedName>
        <fullName evidence="3">Uncharacterized protein</fullName>
    </submittedName>
</protein>
<evidence type="ECO:0000256" key="1">
    <source>
        <dbReference type="SAM" id="MobiDB-lite"/>
    </source>
</evidence>
<keyword evidence="4" id="KW-1185">Reference proteome</keyword>
<reference evidence="3" key="1">
    <citation type="submission" date="2023-05" db="EMBL/GenBank/DDBJ databases">
        <title>Nepenthes gracilis genome sequencing.</title>
        <authorList>
            <person name="Fukushima K."/>
        </authorList>
    </citation>
    <scope>NUCLEOTIDE SEQUENCE</scope>
    <source>
        <strain evidence="3">SING2019-196</strain>
    </source>
</reference>
<comment type="caution">
    <text evidence="3">The sequence shown here is derived from an EMBL/GenBank/DDBJ whole genome shotgun (WGS) entry which is preliminary data.</text>
</comment>
<dbReference type="AlphaFoldDB" id="A0AAD3XXN6"/>
<evidence type="ECO:0000256" key="2">
    <source>
        <dbReference type="SAM" id="SignalP"/>
    </source>
</evidence>
<evidence type="ECO:0000313" key="4">
    <source>
        <dbReference type="Proteomes" id="UP001279734"/>
    </source>
</evidence>
<feature type="chain" id="PRO_5041938399" evidence="2">
    <location>
        <begin position="21"/>
        <end position="224"/>
    </location>
</feature>
<keyword evidence="2" id="KW-0732">Signal</keyword>